<dbReference type="RefSeq" id="WP_114845628.1">
    <property type="nucleotide sequence ID" value="NZ_JBHSPE010000005.1"/>
</dbReference>
<keyword evidence="11 13" id="KW-0472">Membrane</keyword>
<dbReference type="AlphaFoldDB" id="A0A369ULY0"/>
<dbReference type="Proteomes" id="UP000253782">
    <property type="component" value="Unassembled WGS sequence"/>
</dbReference>
<evidence type="ECO:0000256" key="11">
    <source>
        <dbReference type="ARBA" id="ARBA00023136"/>
    </source>
</evidence>
<evidence type="ECO:0000256" key="2">
    <source>
        <dbReference type="ARBA" id="ARBA00004249"/>
    </source>
</evidence>
<dbReference type="EMBL" id="QQAH01000009">
    <property type="protein sequence ID" value="RDD81762.1"/>
    <property type="molecule type" value="Genomic_DNA"/>
</dbReference>
<proteinExistence type="inferred from homology"/>
<comment type="function">
    <text evidence="1">Involved in the TonB-dependent energy-dependent transport of various receptor-bound substrates.</text>
</comment>
<keyword evidence="15" id="KW-1185">Reference proteome</keyword>
<evidence type="ECO:0000313" key="14">
    <source>
        <dbReference type="EMBL" id="RDD81762.1"/>
    </source>
</evidence>
<keyword evidence="9 12" id="KW-0653">Protein transport</keyword>
<dbReference type="GO" id="GO:0015031">
    <property type="term" value="P:protein transport"/>
    <property type="evidence" value="ECO:0007669"/>
    <property type="project" value="UniProtKB-KW"/>
</dbReference>
<reference evidence="14 15" key="1">
    <citation type="submission" date="2018-07" db="EMBL/GenBank/DDBJ databases">
        <title>Dyella tabacisoli L4-6T, whole genome shotgun sequence.</title>
        <authorList>
            <person name="Zhou X.-K."/>
            <person name="Li W.-J."/>
            <person name="Duan Y.-Q."/>
        </authorList>
    </citation>
    <scope>NUCLEOTIDE SEQUENCE [LARGE SCALE GENOMIC DNA]</scope>
    <source>
        <strain evidence="14 15">L4-6</strain>
    </source>
</reference>
<evidence type="ECO:0000256" key="5">
    <source>
        <dbReference type="ARBA" id="ARBA00022448"/>
    </source>
</evidence>
<comment type="subunit">
    <text evidence="4">The accessory proteins ExbB and ExbD seem to form a complex with TonB.</text>
</comment>
<sequence length="133" mass="14245">MAFTTRASSTAISTINVTPLVDVLLVLLIIFMITAPVITHKVKVDLPQFSQEAKADVTEPVRLAIRSDGSMYWNDTPVNQIELNAQLAIAALQKAQPALQVDAADGASYEVVARALSSAKAQGLSRIDFVGNH</sequence>
<name>A0A369ULY0_9GAMM</name>
<comment type="similarity">
    <text evidence="3 12">Belongs to the ExbD/TolR family.</text>
</comment>
<comment type="caution">
    <text evidence="14">The sequence shown here is derived from an EMBL/GenBank/DDBJ whole genome shotgun (WGS) entry which is preliminary data.</text>
</comment>
<evidence type="ECO:0000256" key="7">
    <source>
        <dbReference type="ARBA" id="ARBA00022519"/>
    </source>
</evidence>
<gene>
    <name evidence="14" type="ORF">DVJ77_11450</name>
</gene>
<dbReference type="GO" id="GO:0022857">
    <property type="term" value="F:transmembrane transporter activity"/>
    <property type="evidence" value="ECO:0007669"/>
    <property type="project" value="InterPro"/>
</dbReference>
<organism evidence="14 15">
    <name type="scientific">Dyella tabacisoli</name>
    <dbReference type="NCBI Taxonomy" id="2282381"/>
    <lineage>
        <taxon>Bacteria</taxon>
        <taxon>Pseudomonadati</taxon>
        <taxon>Pseudomonadota</taxon>
        <taxon>Gammaproteobacteria</taxon>
        <taxon>Lysobacterales</taxon>
        <taxon>Rhodanobacteraceae</taxon>
        <taxon>Dyella</taxon>
    </lineage>
</organism>
<dbReference type="PANTHER" id="PTHR30558">
    <property type="entry name" value="EXBD MEMBRANE COMPONENT OF PMF-DRIVEN MACROMOLECULE IMPORT SYSTEM"/>
    <property type="match status" value="1"/>
</dbReference>
<keyword evidence="5 12" id="KW-0813">Transport</keyword>
<feature type="transmembrane region" description="Helical" evidence="13">
    <location>
        <begin position="20"/>
        <end position="38"/>
    </location>
</feature>
<evidence type="ECO:0000256" key="10">
    <source>
        <dbReference type="ARBA" id="ARBA00022989"/>
    </source>
</evidence>
<evidence type="ECO:0000256" key="4">
    <source>
        <dbReference type="ARBA" id="ARBA00011471"/>
    </source>
</evidence>
<keyword evidence="6" id="KW-1003">Cell membrane</keyword>
<evidence type="ECO:0000256" key="13">
    <source>
        <dbReference type="SAM" id="Phobius"/>
    </source>
</evidence>
<keyword evidence="10 13" id="KW-1133">Transmembrane helix</keyword>
<comment type="subcellular location">
    <subcellularLocation>
        <location evidence="2">Cell inner membrane</location>
        <topology evidence="2">Single-pass type II membrane protein</topology>
    </subcellularLocation>
    <subcellularLocation>
        <location evidence="12">Cell membrane</location>
        <topology evidence="12">Single-pass type II membrane protein</topology>
    </subcellularLocation>
</comment>
<keyword evidence="7" id="KW-0997">Cell inner membrane</keyword>
<evidence type="ECO:0000256" key="6">
    <source>
        <dbReference type="ARBA" id="ARBA00022475"/>
    </source>
</evidence>
<evidence type="ECO:0000256" key="9">
    <source>
        <dbReference type="ARBA" id="ARBA00022927"/>
    </source>
</evidence>
<evidence type="ECO:0000256" key="1">
    <source>
        <dbReference type="ARBA" id="ARBA00003540"/>
    </source>
</evidence>
<accession>A0A369ULY0</accession>
<keyword evidence="8 12" id="KW-0812">Transmembrane</keyword>
<dbReference type="PANTHER" id="PTHR30558:SF12">
    <property type="entry name" value="BIOPOLYMER TRANSPORT PROTEIN EXBD"/>
    <property type="match status" value="1"/>
</dbReference>
<dbReference type="Gene3D" id="3.30.420.270">
    <property type="match status" value="1"/>
</dbReference>
<evidence type="ECO:0000256" key="12">
    <source>
        <dbReference type="RuleBase" id="RU003879"/>
    </source>
</evidence>
<evidence type="ECO:0000313" key="15">
    <source>
        <dbReference type="Proteomes" id="UP000253782"/>
    </source>
</evidence>
<evidence type="ECO:0000256" key="8">
    <source>
        <dbReference type="ARBA" id="ARBA00022692"/>
    </source>
</evidence>
<dbReference type="InterPro" id="IPR003400">
    <property type="entry name" value="ExbD"/>
</dbReference>
<dbReference type="Pfam" id="PF02472">
    <property type="entry name" value="ExbD"/>
    <property type="match status" value="1"/>
</dbReference>
<evidence type="ECO:0000256" key="3">
    <source>
        <dbReference type="ARBA" id="ARBA00005811"/>
    </source>
</evidence>
<dbReference type="OrthoDB" id="9798629at2"/>
<protein>
    <submittedName>
        <fullName evidence="14">Biopolymer transporter ExbD</fullName>
    </submittedName>
</protein>
<dbReference type="GO" id="GO:0005886">
    <property type="term" value="C:plasma membrane"/>
    <property type="evidence" value="ECO:0007669"/>
    <property type="project" value="UniProtKB-SubCell"/>
</dbReference>